<reference evidence="5" key="1">
    <citation type="journal article" date="2012" name="Science">
        <title>The Paleozoic origin of enzymatic lignin decomposition reconstructed from 31 fungal genomes.</title>
        <authorList>
            <person name="Floudas D."/>
            <person name="Binder M."/>
            <person name="Riley R."/>
            <person name="Barry K."/>
            <person name="Blanchette R.A."/>
            <person name="Henrissat B."/>
            <person name="Martinez A.T."/>
            <person name="Otillar R."/>
            <person name="Spatafora J.W."/>
            <person name="Yadav J.S."/>
            <person name="Aerts A."/>
            <person name="Benoit I."/>
            <person name="Boyd A."/>
            <person name="Carlson A."/>
            <person name="Copeland A."/>
            <person name="Coutinho P.M."/>
            <person name="de Vries R.P."/>
            <person name="Ferreira P."/>
            <person name="Findley K."/>
            <person name="Foster B."/>
            <person name="Gaskell J."/>
            <person name="Glotzer D."/>
            <person name="Gorecki P."/>
            <person name="Heitman J."/>
            <person name="Hesse C."/>
            <person name="Hori C."/>
            <person name="Igarashi K."/>
            <person name="Jurgens J.A."/>
            <person name="Kallen N."/>
            <person name="Kersten P."/>
            <person name="Kohler A."/>
            <person name="Kuees U."/>
            <person name="Kumar T.K.A."/>
            <person name="Kuo A."/>
            <person name="LaButti K."/>
            <person name="Larrondo L.F."/>
            <person name="Lindquist E."/>
            <person name="Ling A."/>
            <person name="Lombard V."/>
            <person name="Lucas S."/>
            <person name="Lundell T."/>
            <person name="Martin R."/>
            <person name="McLaughlin D.J."/>
            <person name="Morgenstern I."/>
            <person name="Morin E."/>
            <person name="Murat C."/>
            <person name="Nagy L.G."/>
            <person name="Nolan M."/>
            <person name="Ohm R.A."/>
            <person name="Patyshakuliyeva A."/>
            <person name="Rokas A."/>
            <person name="Ruiz-Duenas F.J."/>
            <person name="Sabat G."/>
            <person name="Salamov A."/>
            <person name="Samejima M."/>
            <person name="Schmutz J."/>
            <person name="Slot J.C."/>
            <person name="St John F."/>
            <person name="Stenlid J."/>
            <person name="Sun H."/>
            <person name="Sun S."/>
            <person name="Syed K."/>
            <person name="Tsang A."/>
            <person name="Wiebenga A."/>
            <person name="Young D."/>
            <person name="Pisabarro A."/>
            <person name="Eastwood D.C."/>
            <person name="Martin F."/>
            <person name="Cullen D."/>
            <person name="Grigoriev I.V."/>
            <person name="Hibbett D.S."/>
        </authorList>
    </citation>
    <scope>NUCLEOTIDE SEQUENCE [LARGE SCALE GENOMIC DNA]</scope>
    <source>
        <strain evidence="5">HHB-11173 SS5</strain>
    </source>
</reference>
<dbReference type="eggNOG" id="ENOG502S6X4">
    <property type="taxonomic scope" value="Eukaryota"/>
</dbReference>
<proteinExistence type="predicted"/>
<gene>
    <name evidence="4" type="ORF">PUNSTDRAFT_109272</name>
</gene>
<feature type="compositionally biased region" description="Low complexity" evidence="2">
    <location>
        <begin position="146"/>
        <end position="163"/>
    </location>
</feature>
<dbReference type="PANTHER" id="PTHR31836:SF28">
    <property type="entry name" value="SRCR DOMAIN-CONTAINING PROTEIN-RELATED"/>
    <property type="match status" value="1"/>
</dbReference>
<name>R7S330_PUNST</name>
<feature type="compositionally biased region" description="Pro residues" evidence="2">
    <location>
        <begin position="164"/>
        <end position="180"/>
    </location>
</feature>
<dbReference type="CDD" id="cd22191">
    <property type="entry name" value="DPBB_RlpA_EXP_N-like"/>
    <property type="match status" value="1"/>
</dbReference>
<feature type="region of interest" description="Disordered" evidence="2">
    <location>
        <begin position="142"/>
        <end position="236"/>
    </location>
</feature>
<dbReference type="KEGG" id="psq:PUNSTDRAFT_109272"/>
<evidence type="ECO:0000256" key="3">
    <source>
        <dbReference type="SAM" id="SignalP"/>
    </source>
</evidence>
<dbReference type="AlphaFoldDB" id="R7S330"/>
<dbReference type="OrthoDB" id="623670at2759"/>
<sequence>MRTFTAGLLVVALLGAFASAENAHEARGHRRSRSLSQQSARLTKRFINARFTFYETGLGACGKTNTDADFIVALNSQQYGSGGNCFDMITITANGKTTQAQITDECPGCPYGGLDLSPGLFSFFADQSAGVIYGSWNFGSGSDPAPSSTSTTHSPKPTPTTTSEPPPPSTTSTSEPPPPTTTSSKTHKTSSSSTFTPETTTTSSSEAIASTTSLVESMPSSSAEPSPTSSAIEALPTGTDVGQLELFNEAMMALGGFLVSAAGAQQ</sequence>
<evidence type="ECO:0008006" key="6">
    <source>
        <dbReference type="Google" id="ProtNLM"/>
    </source>
</evidence>
<dbReference type="SUPFAM" id="SSF50685">
    <property type="entry name" value="Barwin-like endoglucanases"/>
    <property type="match status" value="1"/>
</dbReference>
<dbReference type="InterPro" id="IPR051477">
    <property type="entry name" value="Expansin_CellWall"/>
</dbReference>
<dbReference type="GeneID" id="18876221"/>
<keyword evidence="5" id="KW-1185">Reference proteome</keyword>
<protein>
    <recommendedName>
        <fullName evidence="6">RlpA-like protein double-psi beta-barrel domain-containing protein</fullName>
    </recommendedName>
</protein>
<dbReference type="Gene3D" id="2.40.40.10">
    <property type="entry name" value="RlpA-like domain"/>
    <property type="match status" value="1"/>
</dbReference>
<evidence type="ECO:0000313" key="5">
    <source>
        <dbReference type="Proteomes" id="UP000054196"/>
    </source>
</evidence>
<evidence type="ECO:0000256" key="1">
    <source>
        <dbReference type="ARBA" id="ARBA00022729"/>
    </source>
</evidence>
<dbReference type="Proteomes" id="UP000054196">
    <property type="component" value="Unassembled WGS sequence"/>
</dbReference>
<dbReference type="HOGENOM" id="CLU_047639_0_0_1"/>
<feature type="signal peptide" evidence="3">
    <location>
        <begin position="1"/>
        <end position="20"/>
    </location>
</feature>
<dbReference type="OMA" id="HHEVANV"/>
<dbReference type="RefSeq" id="XP_007389148.1">
    <property type="nucleotide sequence ID" value="XM_007389086.1"/>
</dbReference>
<dbReference type="PANTHER" id="PTHR31836">
    <property type="match status" value="1"/>
</dbReference>
<accession>R7S330</accession>
<keyword evidence="1 3" id="KW-0732">Signal</keyword>
<organism evidence="4 5">
    <name type="scientific">Punctularia strigosozonata (strain HHB-11173)</name>
    <name type="common">White-rot fungus</name>
    <dbReference type="NCBI Taxonomy" id="741275"/>
    <lineage>
        <taxon>Eukaryota</taxon>
        <taxon>Fungi</taxon>
        <taxon>Dikarya</taxon>
        <taxon>Basidiomycota</taxon>
        <taxon>Agaricomycotina</taxon>
        <taxon>Agaricomycetes</taxon>
        <taxon>Corticiales</taxon>
        <taxon>Punctulariaceae</taxon>
        <taxon>Punctularia</taxon>
    </lineage>
</organism>
<dbReference type="InterPro" id="IPR036908">
    <property type="entry name" value="RlpA-like_sf"/>
</dbReference>
<dbReference type="EMBL" id="JH687560">
    <property type="protein sequence ID" value="EIN03661.1"/>
    <property type="molecule type" value="Genomic_DNA"/>
</dbReference>
<feature type="chain" id="PRO_5004443798" description="RlpA-like protein double-psi beta-barrel domain-containing protein" evidence="3">
    <location>
        <begin position="21"/>
        <end position="266"/>
    </location>
</feature>
<evidence type="ECO:0000256" key="2">
    <source>
        <dbReference type="SAM" id="MobiDB-lite"/>
    </source>
</evidence>
<feature type="compositionally biased region" description="Low complexity" evidence="2">
    <location>
        <begin position="181"/>
        <end position="234"/>
    </location>
</feature>
<evidence type="ECO:0000313" key="4">
    <source>
        <dbReference type="EMBL" id="EIN03661.1"/>
    </source>
</evidence>